<dbReference type="AlphaFoldDB" id="A0ABD2PI38"/>
<dbReference type="InterPro" id="IPR020898">
    <property type="entry name" value="Synapsin_ATP-bd_dom"/>
</dbReference>
<dbReference type="PRINTS" id="PR01368">
    <property type="entry name" value="SYNAPSIN"/>
</dbReference>
<accession>A0ABD2PI38</accession>
<keyword evidence="3" id="KW-0770">Synapse</keyword>
<dbReference type="InterPro" id="IPR013815">
    <property type="entry name" value="ATP_grasp_subdomain_1"/>
</dbReference>
<keyword evidence="2" id="KW-0597">Phosphoprotein</keyword>
<feature type="domain" description="Synapsin pre-ATP-grasp" evidence="5">
    <location>
        <begin position="1"/>
        <end position="78"/>
    </location>
</feature>
<evidence type="ECO:0000259" key="5">
    <source>
        <dbReference type="Pfam" id="PF02078"/>
    </source>
</evidence>
<evidence type="ECO:0000259" key="6">
    <source>
        <dbReference type="Pfam" id="PF02750"/>
    </source>
</evidence>
<name>A0ABD2PI38_9PLAT</name>
<feature type="domain" description="Synapsin ATP-binding" evidence="6">
    <location>
        <begin position="80"/>
        <end position="256"/>
    </location>
</feature>
<dbReference type="PANTHER" id="PTHR10841:SF17">
    <property type="entry name" value="SYNAPSIN"/>
    <property type="match status" value="1"/>
</dbReference>
<keyword evidence="8" id="KW-1185">Reference proteome</keyword>
<dbReference type="Pfam" id="PF02750">
    <property type="entry name" value="Synapsin_C"/>
    <property type="match status" value="1"/>
</dbReference>
<evidence type="ECO:0000256" key="1">
    <source>
        <dbReference type="ARBA" id="ARBA00008243"/>
    </source>
</evidence>
<dbReference type="Gene3D" id="3.30.1490.20">
    <property type="entry name" value="ATP-grasp fold, A domain"/>
    <property type="match status" value="1"/>
</dbReference>
<comment type="similarity">
    <text evidence="1">Belongs to the synapsin family.</text>
</comment>
<dbReference type="Gene3D" id="3.30.470.20">
    <property type="entry name" value="ATP-grasp fold, B domain"/>
    <property type="match status" value="1"/>
</dbReference>
<comment type="caution">
    <text evidence="7">The sequence shown here is derived from an EMBL/GenBank/DDBJ whole genome shotgun (WGS) entry which is preliminary data.</text>
</comment>
<evidence type="ECO:0000256" key="2">
    <source>
        <dbReference type="ARBA" id="ARBA00022553"/>
    </source>
</evidence>
<evidence type="ECO:0000313" key="7">
    <source>
        <dbReference type="EMBL" id="KAL3306977.1"/>
    </source>
</evidence>
<feature type="non-terminal residue" evidence="7">
    <location>
        <position position="257"/>
    </location>
</feature>
<dbReference type="Pfam" id="PF02078">
    <property type="entry name" value="Synapsin"/>
    <property type="match status" value="1"/>
</dbReference>
<dbReference type="InterPro" id="IPR001359">
    <property type="entry name" value="Synapsin"/>
</dbReference>
<reference evidence="7 8" key="1">
    <citation type="submission" date="2024-11" db="EMBL/GenBank/DDBJ databases">
        <title>Adaptive evolution of stress response genes in parasites aligns with host niche diversity.</title>
        <authorList>
            <person name="Hahn C."/>
            <person name="Resl P."/>
        </authorList>
    </citation>
    <scope>NUCLEOTIDE SEQUENCE [LARGE SCALE GENOMIC DNA]</scope>
    <source>
        <strain evidence="7">EGGRZ-B1_66</strain>
        <tissue evidence="7">Body</tissue>
    </source>
</reference>
<gene>
    <name evidence="7" type="primary">SYN1_2</name>
    <name evidence="7" type="ORF">Ciccas_014524</name>
</gene>
<organism evidence="7 8">
    <name type="scientific">Cichlidogyrus casuarinus</name>
    <dbReference type="NCBI Taxonomy" id="1844966"/>
    <lineage>
        <taxon>Eukaryota</taxon>
        <taxon>Metazoa</taxon>
        <taxon>Spiralia</taxon>
        <taxon>Lophotrochozoa</taxon>
        <taxon>Platyhelminthes</taxon>
        <taxon>Monogenea</taxon>
        <taxon>Monopisthocotylea</taxon>
        <taxon>Dactylogyridea</taxon>
        <taxon>Ancyrocephalidae</taxon>
        <taxon>Cichlidogyrus</taxon>
    </lineage>
</organism>
<dbReference type="EMBL" id="JBJKFK010008788">
    <property type="protein sequence ID" value="KAL3306977.1"/>
    <property type="molecule type" value="Genomic_DNA"/>
</dbReference>
<dbReference type="PANTHER" id="PTHR10841">
    <property type="entry name" value="SYNAPSIN"/>
    <property type="match status" value="1"/>
</dbReference>
<evidence type="ECO:0000256" key="3">
    <source>
        <dbReference type="ARBA" id="ARBA00023018"/>
    </source>
</evidence>
<evidence type="ECO:0000313" key="8">
    <source>
        <dbReference type="Proteomes" id="UP001626550"/>
    </source>
</evidence>
<proteinExistence type="inferred from homology"/>
<dbReference type="GO" id="GO:0045202">
    <property type="term" value="C:synapse"/>
    <property type="evidence" value="ECO:0007669"/>
    <property type="project" value="UniProtKB-SubCell"/>
</dbReference>
<sequence>MRVEQAQFQELSLSVHSNQGCICTITPSVSGGISAAFGRGQSRSFRPDLVLVRQHCSSTNKVEWESILQGFAYGNVPCINSLQAVYGMSNRPWTVTWASFGQLICLRNSLGRERFPLISQSFHSSSKELMNPPNLPTVMKFGNSFFGEGKVRIDQIALFQDLGSVVPLTQGYVTMESFVEAKCAIHLQKIGNRYKAYNRKSVAGSWKSNVGSSIIERSQVTEQFKLWLDEASKIFDGLDICGLEVLLSKSDEHVIFG</sequence>
<dbReference type="InterPro" id="IPR020897">
    <property type="entry name" value="Synapsin_pre-ATP-grasp_dom"/>
</dbReference>
<protein>
    <submittedName>
        <fullName evidence="7">Synaptotagmin C2 domain protein, Syn1</fullName>
    </submittedName>
</protein>
<dbReference type="InterPro" id="IPR016185">
    <property type="entry name" value="PreATP-grasp_dom_sf"/>
</dbReference>
<dbReference type="Gene3D" id="3.40.50.20">
    <property type="match status" value="1"/>
</dbReference>
<dbReference type="SUPFAM" id="SSF56059">
    <property type="entry name" value="Glutathione synthetase ATP-binding domain-like"/>
    <property type="match status" value="1"/>
</dbReference>
<comment type="subcellular location">
    <subcellularLocation>
        <location evidence="4">Synapse</location>
    </subcellularLocation>
</comment>
<evidence type="ECO:0000256" key="4">
    <source>
        <dbReference type="ARBA" id="ARBA00034103"/>
    </source>
</evidence>
<dbReference type="Proteomes" id="UP001626550">
    <property type="component" value="Unassembled WGS sequence"/>
</dbReference>
<dbReference type="SUPFAM" id="SSF52440">
    <property type="entry name" value="PreATP-grasp domain"/>
    <property type="match status" value="1"/>
</dbReference>